<gene>
    <name evidence="1" type="ORF">HPLM_LOCUS6857</name>
</gene>
<evidence type="ECO:0000313" key="2">
    <source>
        <dbReference type="Proteomes" id="UP000268014"/>
    </source>
</evidence>
<dbReference type="Proteomes" id="UP000268014">
    <property type="component" value="Unassembled WGS sequence"/>
</dbReference>
<sequence>MLRTLRMEEGTWSYRNECRPGRLRIERSGTKILSLCLYYSNIPSHHYRVHHAILSSAHPERMTQSAIENINSTEISTEIEWSANHAFLEKSLQL</sequence>
<evidence type="ECO:0000313" key="1">
    <source>
        <dbReference type="EMBL" id="VDO30236.1"/>
    </source>
</evidence>
<keyword evidence="2" id="KW-1185">Reference proteome</keyword>
<organism evidence="1 2">
    <name type="scientific">Haemonchus placei</name>
    <name type="common">Barber's pole worm</name>
    <dbReference type="NCBI Taxonomy" id="6290"/>
    <lineage>
        <taxon>Eukaryota</taxon>
        <taxon>Metazoa</taxon>
        <taxon>Ecdysozoa</taxon>
        <taxon>Nematoda</taxon>
        <taxon>Chromadorea</taxon>
        <taxon>Rhabditida</taxon>
        <taxon>Rhabditina</taxon>
        <taxon>Rhabditomorpha</taxon>
        <taxon>Strongyloidea</taxon>
        <taxon>Trichostrongylidae</taxon>
        <taxon>Haemonchus</taxon>
    </lineage>
</organism>
<accession>A0A3P7U704</accession>
<name>A0A3P7U704_HAEPC</name>
<proteinExistence type="predicted"/>
<dbReference type="AlphaFoldDB" id="A0A3P7U704"/>
<dbReference type="EMBL" id="UZAF01016560">
    <property type="protein sequence ID" value="VDO30236.1"/>
    <property type="molecule type" value="Genomic_DNA"/>
</dbReference>
<reference evidence="1 2" key="1">
    <citation type="submission" date="2018-11" db="EMBL/GenBank/DDBJ databases">
        <authorList>
            <consortium name="Pathogen Informatics"/>
        </authorList>
    </citation>
    <scope>NUCLEOTIDE SEQUENCE [LARGE SCALE GENOMIC DNA]</scope>
    <source>
        <strain evidence="1 2">MHpl1</strain>
    </source>
</reference>
<protein>
    <submittedName>
        <fullName evidence="1">Uncharacterized protein</fullName>
    </submittedName>
</protein>